<keyword evidence="1" id="KW-0805">Transcription regulation</keyword>
<dbReference type="InterPro" id="IPR009057">
    <property type="entry name" value="Homeodomain-like_sf"/>
</dbReference>
<dbReference type="GO" id="GO:0043565">
    <property type="term" value="F:sequence-specific DNA binding"/>
    <property type="evidence" value="ECO:0007669"/>
    <property type="project" value="InterPro"/>
</dbReference>
<dbReference type="GO" id="GO:0003700">
    <property type="term" value="F:DNA-binding transcription factor activity"/>
    <property type="evidence" value="ECO:0007669"/>
    <property type="project" value="InterPro"/>
</dbReference>
<dbReference type="InterPro" id="IPR032783">
    <property type="entry name" value="AraC_lig"/>
</dbReference>
<dbReference type="InterPro" id="IPR050204">
    <property type="entry name" value="AraC_XylS_family_regulators"/>
</dbReference>
<dbReference type="PANTHER" id="PTHR46796">
    <property type="entry name" value="HTH-TYPE TRANSCRIPTIONAL ACTIVATOR RHAS-RELATED"/>
    <property type="match status" value="1"/>
</dbReference>
<accession>A0A917V942</accession>
<evidence type="ECO:0000256" key="2">
    <source>
        <dbReference type="ARBA" id="ARBA00023125"/>
    </source>
</evidence>
<dbReference type="AlphaFoldDB" id="A0A917V942"/>
<comment type="caution">
    <text evidence="6">The sequence shown here is derived from an EMBL/GenBank/DDBJ whole genome shotgun (WGS) entry which is preliminary data.</text>
</comment>
<protein>
    <submittedName>
        <fullName evidence="6">AraC family transcriptional regulator</fullName>
    </submittedName>
</protein>
<dbReference type="PANTHER" id="PTHR46796:SF13">
    <property type="entry name" value="HTH-TYPE TRANSCRIPTIONAL ACTIVATOR RHAS"/>
    <property type="match status" value="1"/>
</dbReference>
<reference evidence="6" key="1">
    <citation type="journal article" date="2014" name="Int. J. Syst. Evol. Microbiol.">
        <title>Complete genome sequence of Corynebacterium casei LMG S-19264T (=DSM 44701T), isolated from a smear-ripened cheese.</title>
        <authorList>
            <consortium name="US DOE Joint Genome Institute (JGI-PGF)"/>
            <person name="Walter F."/>
            <person name="Albersmeier A."/>
            <person name="Kalinowski J."/>
            <person name="Ruckert C."/>
        </authorList>
    </citation>
    <scope>NUCLEOTIDE SEQUENCE</scope>
    <source>
        <strain evidence="6">JCM 3035</strain>
    </source>
</reference>
<dbReference type="Proteomes" id="UP000637788">
    <property type="component" value="Unassembled WGS sequence"/>
</dbReference>
<keyword evidence="7" id="KW-1185">Reference proteome</keyword>
<dbReference type="EMBL" id="BMPQ01000002">
    <property type="protein sequence ID" value="GGK52005.1"/>
    <property type="molecule type" value="Genomic_DNA"/>
</dbReference>
<gene>
    <name evidence="6" type="ORF">GCM10010094_10410</name>
</gene>
<feature type="domain" description="HTH araC/xylS-type" evidence="5">
    <location>
        <begin position="219"/>
        <end position="317"/>
    </location>
</feature>
<dbReference type="SMART" id="SM00342">
    <property type="entry name" value="HTH_ARAC"/>
    <property type="match status" value="1"/>
</dbReference>
<dbReference type="PROSITE" id="PS00041">
    <property type="entry name" value="HTH_ARAC_FAMILY_1"/>
    <property type="match status" value="1"/>
</dbReference>
<dbReference type="PROSITE" id="PS01124">
    <property type="entry name" value="HTH_ARAC_FAMILY_2"/>
    <property type="match status" value="1"/>
</dbReference>
<reference evidence="6" key="2">
    <citation type="submission" date="2020-09" db="EMBL/GenBank/DDBJ databases">
        <authorList>
            <person name="Sun Q."/>
            <person name="Ohkuma M."/>
        </authorList>
    </citation>
    <scope>NUCLEOTIDE SEQUENCE</scope>
    <source>
        <strain evidence="6">JCM 3035</strain>
    </source>
</reference>
<dbReference type="Pfam" id="PF12833">
    <property type="entry name" value="HTH_18"/>
    <property type="match status" value="1"/>
</dbReference>
<name>A0A917V942_9ACTN</name>
<dbReference type="SUPFAM" id="SSF46689">
    <property type="entry name" value="Homeodomain-like"/>
    <property type="match status" value="2"/>
</dbReference>
<evidence type="ECO:0000259" key="5">
    <source>
        <dbReference type="PROSITE" id="PS01124"/>
    </source>
</evidence>
<evidence type="ECO:0000256" key="4">
    <source>
        <dbReference type="SAM" id="MobiDB-lite"/>
    </source>
</evidence>
<dbReference type="RefSeq" id="WP_213089266.1">
    <property type="nucleotide sequence ID" value="NZ_BMPQ01000002.1"/>
</dbReference>
<feature type="region of interest" description="Disordered" evidence="4">
    <location>
        <begin position="310"/>
        <end position="331"/>
    </location>
</feature>
<evidence type="ECO:0000256" key="1">
    <source>
        <dbReference type="ARBA" id="ARBA00023015"/>
    </source>
</evidence>
<keyword evidence="2" id="KW-0238">DNA-binding</keyword>
<evidence type="ECO:0000313" key="6">
    <source>
        <dbReference type="EMBL" id="GGK52005.1"/>
    </source>
</evidence>
<dbReference type="InterPro" id="IPR018062">
    <property type="entry name" value="HTH_AraC-typ_CS"/>
</dbReference>
<sequence length="331" mass="34874">MDPSGLTSVDPLTDLLNGVRTSGAVFNQSSPSGSWAARFEDGSPLALAVLLRGSVWVMPQDGDPVRLGPGDVAVLSGGAPYVIADDPATEPDVVIRAGGRCTTLQGEELISARTPGVRAGDTAGPDSTLLVNGLYTVDGGTPGRLLAALPPLAVIEADVGNCPVSPTAFEEITREEPGQQILLDRALDLMLITALRAWFTRPGAQVPTWYRAHSDPVVGPALRLLHADPAHPWTLPALAARTGASRANLARRFAALVGQPPMTYLRERRLALAADLLREPDATLAVVADRVGFAGAFALSAAFKREHGVSPSEYRTHEAGTGAWRPARRRP</sequence>
<proteinExistence type="predicted"/>
<keyword evidence="3" id="KW-0804">Transcription</keyword>
<evidence type="ECO:0000256" key="3">
    <source>
        <dbReference type="ARBA" id="ARBA00023163"/>
    </source>
</evidence>
<dbReference type="Gene3D" id="1.10.10.60">
    <property type="entry name" value="Homeodomain-like"/>
    <property type="match status" value="2"/>
</dbReference>
<evidence type="ECO:0000313" key="7">
    <source>
        <dbReference type="Proteomes" id="UP000637788"/>
    </source>
</evidence>
<dbReference type="Pfam" id="PF12852">
    <property type="entry name" value="Cupin_6"/>
    <property type="match status" value="1"/>
</dbReference>
<organism evidence="6 7">
    <name type="scientific">Streptomyces flaveus</name>
    <dbReference type="NCBI Taxonomy" id="66370"/>
    <lineage>
        <taxon>Bacteria</taxon>
        <taxon>Bacillati</taxon>
        <taxon>Actinomycetota</taxon>
        <taxon>Actinomycetes</taxon>
        <taxon>Kitasatosporales</taxon>
        <taxon>Streptomycetaceae</taxon>
        <taxon>Streptomyces</taxon>
        <taxon>Streptomyces aurantiacus group</taxon>
    </lineage>
</organism>
<dbReference type="InterPro" id="IPR018060">
    <property type="entry name" value="HTH_AraC"/>
</dbReference>